<keyword evidence="1" id="KW-0482">Metalloprotease</keyword>
<dbReference type="Gene3D" id="3.20.20.140">
    <property type="entry name" value="Metal-dependent hydrolases"/>
    <property type="match status" value="1"/>
</dbReference>
<dbReference type="InterPro" id="IPR011059">
    <property type="entry name" value="Metal-dep_hydrolase_composite"/>
</dbReference>
<evidence type="ECO:0000256" key="3">
    <source>
        <dbReference type="PIRSR" id="PIRSR001238-3"/>
    </source>
</evidence>
<feature type="binding site" evidence="7 8">
    <location>
        <position position="166"/>
    </location>
    <ligand>
        <name>Zn(2+)</name>
        <dbReference type="ChEBI" id="CHEBI:29105"/>
        <label>2</label>
    </ligand>
</feature>
<evidence type="ECO:0000259" key="4">
    <source>
        <dbReference type="Pfam" id="PF01979"/>
    </source>
</evidence>
<dbReference type="PDB" id="5XGX">
    <property type="method" value="X-ray"/>
    <property type="resolution" value="2.33 A"/>
    <property type="chains" value="A/B=1-395"/>
</dbReference>
<dbReference type="Proteomes" id="UP000000547">
    <property type="component" value="Chromosome"/>
</dbReference>
<evidence type="ECO:0007829" key="8">
    <source>
        <dbReference type="PDB" id="5XGX"/>
    </source>
</evidence>
<comment type="similarity">
    <text evidence="1">Belongs to the peptidase M38 family.</text>
</comment>
<keyword evidence="7 8" id="KW-0002">3D-structure</keyword>
<dbReference type="InterPro" id="IPR010229">
    <property type="entry name" value="Pept_M38_dipep"/>
</dbReference>
<dbReference type="SMR" id="Q484B6"/>
<dbReference type="PANTHER" id="PTHR11647">
    <property type="entry name" value="HYDRANTOINASE/DIHYDROPYRIMIDINASE FAMILY MEMBER"/>
    <property type="match status" value="1"/>
</dbReference>
<feature type="binding site" evidence="7 8">
    <location>
        <position position="205"/>
    </location>
    <ligand>
        <name>Zn(2+)</name>
        <dbReference type="ChEBI" id="CHEBI:29105"/>
        <label>2</label>
    </ligand>
</feature>
<evidence type="ECO:0000256" key="2">
    <source>
        <dbReference type="PIRSR" id="PIRSR001238-1"/>
    </source>
</evidence>
<comment type="function">
    <text evidence="1">Catalyzes the hydrolytic cleavage of a subset of L-isoaspartyl (L-beta-aspartyl) dipeptides. Used to degrade proteins damaged by L-isoaspartyl residues formation.</text>
</comment>
<dbReference type="Gene3D" id="2.30.40.10">
    <property type="entry name" value="Urease, subunit C, domain 1"/>
    <property type="match status" value="1"/>
</dbReference>
<dbReference type="PDB" id="5XGW">
    <property type="method" value="X-ray"/>
    <property type="resolution" value="1.85 A"/>
    <property type="chains" value="A/B=1-395"/>
</dbReference>
<dbReference type="PIRSF" id="PIRSF001238">
    <property type="entry name" value="IadA"/>
    <property type="match status" value="1"/>
</dbReference>
<feature type="binding site" evidence="7">
    <location>
        <position position="73"/>
    </location>
    <ligand>
        <name>Zn(2+)</name>
        <dbReference type="ChEBI" id="CHEBI:29105"/>
        <label>1</label>
    </ligand>
</feature>
<feature type="binding site" evidence="7 8">
    <location>
        <position position="71"/>
    </location>
    <ligand>
        <name>Zn(2+)</name>
        <dbReference type="ChEBI" id="CHEBI:29105"/>
        <label>1</label>
    </ligand>
</feature>
<dbReference type="BRENDA" id="3.4.19.5">
    <property type="organism ID" value="8143"/>
</dbReference>
<dbReference type="NCBIfam" id="TIGR01975">
    <property type="entry name" value="isoAsp_dipep"/>
    <property type="match status" value="1"/>
</dbReference>
<evidence type="ECO:0000313" key="5">
    <source>
        <dbReference type="EMBL" id="AAZ28575.1"/>
    </source>
</evidence>
<feature type="binding site" evidence="3">
    <location>
        <position position="205"/>
    </location>
    <ligand>
        <name>Zn(2+)</name>
        <dbReference type="ChEBI" id="CHEBI:29105"/>
        <label>2</label>
        <note>catalytic</note>
    </ligand>
</feature>
<keyword evidence="1 5" id="KW-0378">Hydrolase</keyword>
<dbReference type="RefSeq" id="WP_011042693.1">
    <property type="nucleotide sequence ID" value="NC_003910.7"/>
</dbReference>
<dbReference type="STRING" id="167879.CPS_1869"/>
<feature type="binding site" evidence="3">
    <location>
        <position position="71"/>
    </location>
    <ligand>
        <name>Zn(2+)</name>
        <dbReference type="ChEBI" id="CHEBI:29105"/>
        <label>1</label>
        <note>catalytic</note>
    </ligand>
</feature>
<dbReference type="EMBL" id="CP000083">
    <property type="protein sequence ID" value="AAZ28575.1"/>
    <property type="molecule type" value="Genomic_DNA"/>
</dbReference>
<keyword evidence="1 3" id="KW-0862">Zinc</keyword>
<feature type="binding site" evidence="3">
    <location>
        <position position="73"/>
    </location>
    <ligand>
        <name>Zn(2+)</name>
        <dbReference type="ChEBI" id="CHEBI:29105"/>
        <label>1</label>
        <note>catalytic</note>
    </ligand>
</feature>
<keyword evidence="1" id="KW-0645">Protease</keyword>
<dbReference type="GO" id="GO:0046872">
    <property type="term" value="F:metal ion binding"/>
    <property type="evidence" value="ECO:0007669"/>
    <property type="project" value="UniProtKB-KW"/>
</dbReference>
<accession>Q484B6</accession>
<keyword evidence="1 3" id="KW-0479">Metal-binding</keyword>
<dbReference type="Pfam" id="PF01979">
    <property type="entry name" value="Amidohydro_1"/>
    <property type="match status" value="1"/>
</dbReference>
<dbReference type="GO" id="GO:0016810">
    <property type="term" value="F:hydrolase activity, acting on carbon-nitrogen (but not peptide) bonds"/>
    <property type="evidence" value="ECO:0007669"/>
    <property type="project" value="InterPro"/>
</dbReference>
<dbReference type="SUPFAM" id="SSF51556">
    <property type="entry name" value="Metallo-dependent hydrolases"/>
    <property type="match status" value="1"/>
</dbReference>
<dbReference type="InterPro" id="IPR050378">
    <property type="entry name" value="Metallo-dep_Hydrolases_sf"/>
</dbReference>
<feature type="binding site" evidence="7 8">
    <location>
        <position position="293"/>
    </location>
    <ligand>
        <name>Zn(2+)</name>
        <dbReference type="ChEBI" id="CHEBI:29105"/>
        <label>1</label>
    </ligand>
</feature>
<dbReference type="PDBsum" id="5XGX"/>
<dbReference type="AlphaFoldDB" id="Q484B6"/>
<comment type="subcellular location">
    <subcellularLocation>
        <location evidence="1">Cytoplasm</location>
    </subcellularLocation>
</comment>
<dbReference type="InterPro" id="IPR006680">
    <property type="entry name" value="Amidohydro-rel"/>
</dbReference>
<dbReference type="PANTHER" id="PTHR11647:SF1">
    <property type="entry name" value="COLLAPSIN RESPONSE MEDIATOR PROTEIN"/>
    <property type="match status" value="1"/>
</dbReference>
<feature type="domain" description="Amidohydrolase-related" evidence="4">
    <location>
        <begin position="62"/>
        <end position="380"/>
    </location>
</feature>
<comment type="PTM">
    <text evidence="1">Carboxylation allows a single lysine to coordinate two zinc ions.</text>
</comment>
<feature type="binding site" evidence="7 8">
    <location>
        <position position="234"/>
    </location>
    <ligand>
        <name>Zn(2+)</name>
        <dbReference type="ChEBI" id="CHEBI:29105"/>
        <label>2</label>
    </ligand>
</feature>
<dbReference type="InterPro" id="IPR032466">
    <property type="entry name" value="Metal_Hydrolase"/>
</dbReference>
<dbReference type="EC" id="3.4.19.-" evidence="1"/>
<gene>
    <name evidence="5" type="primary">iadA</name>
    <name evidence="5" type="ordered locus">CPS_1869</name>
</gene>
<feature type="binding site" evidence="7 8">
    <location>
        <position position="166"/>
    </location>
    <ligand>
        <name>Zn(2+)</name>
        <dbReference type="ChEBI" id="CHEBI:29105"/>
        <label>1</label>
    </ligand>
</feature>
<protein>
    <recommendedName>
        <fullName evidence="1">Isoaspartyl dipeptidase</fullName>
        <ecNumber evidence="1">3.4.19.-</ecNumber>
    </recommendedName>
</protein>
<dbReference type="PDBsum" id="5XGW"/>
<dbReference type="GO" id="GO:0008798">
    <property type="term" value="F:beta-aspartyl-peptidase activity"/>
    <property type="evidence" value="ECO:0007669"/>
    <property type="project" value="InterPro"/>
</dbReference>
<feature type="binding site" evidence="3">
    <location>
        <position position="293"/>
    </location>
    <ligand>
        <name>Zn(2+)</name>
        <dbReference type="ChEBI" id="CHEBI:29105"/>
        <label>1</label>
        <note>catalytic</note>
    </ligand>
</feature>
<dbReference type="HOGENOM" id="CLU_058216_0_0_6"/>
<feature type="active site" description="Proton acceptor" evidence="2">
    <location>
        <position position="293"/>
    </location>
</feature>
<dbReference type="GO" id="GO:0006508">
    <property type="term" value="P:proteolysis"/>
    <property type="evidence" value="ECO:0007669"/>
    <property type="project" value="UniProtKB-KW"/>
</dbReference>
<comment type="cofactor">
    <cofactor evidence="1 3">
        <name>Zn(2+)</name>
        <dbReference type="ChEBI" id="CHEBI:29105"/>
    </cofactor>
    <text evidence="1 3">Binds 2 Zn(2+) ions per subunit.</text>
</comment>
<evidence type="ECO:0007829" key="7">
    <source>
        <dbReference type="PDB" id="5XGW"/>
    </source>
</evidence>
<proteinExistence type="evidence at protein level"/>
<name>Q484B6_COLP3</name>
<dbReference type="KEGG" id="cps:CPS_1869"/>
<reference evidence="7 8" key="2">
    <citation type="journal article" date="2017" name="PLoS ONE">
        <title>Crystal structure and functional characterization of an isoaspartyl dipeptidase (CpsIadA) from Colwellia psychrerythraea strain 34H.</title>
        <authorList>
            <person name="Park S.H."/>
            <person name="Lee C.W."/>
            <person name="Lee S.G."/>
            <person name="Shin S.C."/>
            <person name="Kim H.J."/>
            <person name="Park H."/>
            <person name="Lee J.H."/>
        </authorList>
    </citation>
    <scope>X-RAY CRYSTALLOGRAPHY (1.85 ANGSTROMS) IN COMPLEX WITH ZN(2+)</scope>
</reference>
<dbReference type="SUPFAM" id="SSF51338">
    <property type="entry name" value="Composite domain of metallo-dependent hydrolases"/>
    <property type="match status" value="1"/>
</dbReference>
<dbReference type="GO" id="GO:0005737">
    <property type="term" value="C:cytoplasm"/>
    <property type="evidence" value="ECO:0007669"/>
    <property type="project" value="UniProtKB-SubCell"/>
</dbReference>
<organism evidence="5 6">
    <name type="scientific">Colwellia psychrerythraea (strain 34H / ATCC BAA-681)</name>
    <name type="common">Vibrio psychroerythus</name>
    <dbReference type="NCBI Taxonomy" id="167879"/>
    <lineage>
        <taxon>Bacteria</taxon>
        <taxon>Pseudomonadati</taxon>
        <taxon>Pseudomonadota</taxon>
        <taxon>Gammaproteobacteria</taxon>
        <taxon>Alteromonadales</taxon>
        <taxon>Colwelliaceae</taxon>
        <taxon>Colwellia</taxon>
    </lineage>
</organism>
<reference evidence="5" key="1">
    <citation type="journal article" date="2005" name="Proc. Natl. Acad. Sci. U.S.A.">
        <title>The psychrophilic lifestyle as revealed by the genome sequence of Colwellia psychrerythraea 34H through genomic and proteomic analyses.</title>
        <authorList>
            <person name="Methe B.A."/>
            <person name="Nelson K.E."/>
            <person name="Deming J.W."/>
            <person name="Momen B."/>
            <person name="Melamud E."/>
            <person name="Zhang X."/>
            <person name="Moult J."/>
            <person name="Madupu R."/>
            <person name="Nelson W.C."/>
            <person name="Dodson R.J."/>
            <person name="Brinkac L.M."/>
            <person name="Daugherty S.C."/>
            <person name="Durkin A.S."/>
            <person name="DeBoy R.T."/>
            <person name="Kolonay J.F."/>
            <person name="Sullivan S.A."/>
            <person name="Zhou L."/>
            <person name="Davidsen T.M."/>
            <person name="Wu M."/>
            <person name="Huston A.L."/>
            <person name="Lewis M."/>
            <person name="Weaver B."/>
            <person name="Weidman J.F."/>
            <person name="Khouri H."/>
            <person name="Utterback T.R."/>
            <person name="Feldblyum T.V."/>
            <person name="Fraser C.M."/>
        </authorList>
    </citation>
    <scope>NUCLEOTIDE SEQUENCE [LARGE SCALE GENOMIC DNA]</scope>
    <source>
        <strain evidence="5">34H</strain>
    </source>
</reference>
<feature type="binding site" evidence="3">
    <location>
        <position position="234"/>
    </location>
    <ligand>
        <name>Zn(2+)</name>
        <dbReference type="ChEBI" id="CHEBI:29105"/>
        <label>2</label>
        <note>catalytic</note>
    </ligand>
</feature>
<evidence type="ECO:0000256" key="1">
    <source>
        <dbReference type="PIRNR" id="PIRNR001238"/>
    </source>
</evidence>
<dbReference type="GO" id="GO:0008237">
    <property type="term" value="F:metallopeptidase activity"/>
    <property type="evidence" value="ECO:0007669"/>
    <property type="project" value="UniProtKB-KW"/>
</dbReference>
<sequence>MNDSQTMLILLCNVNIYAPNPLGIKDVLIAGNKIAAIYDHGQGEITIPKQWPVKVINFDGAILTPGFIDSHAHITGGGGEAGFATQVPPVGLTEFTHAGVTTVVGLLGTDDTTRSTENLLSRVYGLREEGLSAYCWTGGYHFPLTTITGSAKSDIAFLEPVIGIGEFAISDHRSSQPTFEEVIRLASETHVAGLITGKAGVIHFHLGDGERRLELIERAIRETELPARVFNPTHVNRNKPLFEDSCKLLSKGCHIDLTAFPAGTAQPGWEACDAIEMAVERQLPLEQITLSSDGGGCLPCFDPQGELQHMDFGRASTLGETLVATLNKGLSLETVLPMLTSNVANILRFKNKGQIAVGFDADLLVMNEKYEITDVMAQGVWHKQNNQTMIKGTFE</sequence>
<evidence type="ECO:0000313" key="6">
    <source>
        <dbReference type="Proteomes" id="UP000000547"/>
    </source>
</evidence>